<gene>
    <name evidence="1" type="primary">rpsJ</name>
    <name evidence="1" type="ORF">E0946_06005</name>
</gene>
<keyword evidence="2" id="KW-1185">Reference proteome</keyword>
<protein>
    <submittedName>
        <fullName evidence="1">30S ribosomal protein S10</fullName>
    </submittedName>
</protein>
<proteinExistence type="predicted"/>
<dbReference type="EMBL" id="SMOG01000022">
    <property type="protein sequence ID" value="TDF72621.1"/>
    <property type="molecule type" value="Genomic_DNA"/>
</dbReference>
<dbReference type="Proteomes" id="UP000294588">
    <property type="component" value="Unassembled WGS sequence"/>
</dbReference>
<keyword evidence="1" id="KW-0687">Ribonucleoprotein</keyword>
<evidence type="ECO:0000313" key="1">
    <source>
        <dbReference type="EMBL" id="TDF72621.1"/>
    </source>
</evidence>
<name>A0AC61QI30_9BACT</name>
<reference evidence="1" key="1">
    <citation type="submission" date="2019-03" db="EMBL/GenBank/DDBJ databases">
        <title>Candidatus Syntrophosphaera thermopropionivorans: a novel player in syntrophic propionate oxidation during anaerobic digestion.</title>
        <authorList>
            <person name="Dyksma S."/>
        </authorList>
    </citation>
    <scope>NUCLEOTIDE SEQUENCE</scope>
    <source>
        <strain evidence="1">W5</strain>
    </source>
</reference>
<keyword evidence="1" id="KW-0689">Ribosomal protein</keyword>
<sequence length="110" mass="12439">MSKGNFENRIRIKLKAYDHRLLDQSVAEIVKSTRNTGAKVVGPIPLPTDRTIYTVLRSPHVDKKSQDQFQMLVHKRLIDILNPTQQTTNALKKLSLPAGVHVEIKANTRS</sequence>
<comment type="caution">
    <text evidence="1">The sequence shown here is derived from an EMBL/GenBank/DDBJ whole genome shotgun (WGS) entry which is preliminary data.</text>
</comment>
<organism evidence="1 2">
    <name type="scientific">Candidatus Syntrophosphaera thermopropionivorans</name>
    <dbReference type="NCBI Taxonomy" id="2593015"/>
    <lineage>
        <taxon>Bacteria</taxon>
        <taxon>Pseudomonadati</taxon>
        <taxon>Candidatus Cloacimonadota</taxon>
        <taxon>Candidatus Cloacimonadia</taxon>
        <taxon>Candidatus Cloacimonadales</taxon>
        <taxon>Candidatus Cloacimonadaceae</taxon>
        <taxon>Candidatus Syntrophosphaera</taxon>
    </lineage>
</organism>
<evidence type="ECO:0000313" key="2">
    <source>
        <dbReference type="Proteomes" id="UP000294588"/>
    </source>
</evidence>
<accession>A0AC61QI30</accession>